<dbReference type="Gene3D" id="3.40.462.20">
    <property type="match status" value="1"/>
</dbReference>
<protein>
    <recommendedName>
        <fullName evidence="7">FAD linked oxidase N-terminal domain-containing protein</fullName>
    </recommendedName>
</protein>
<evidence type="ECO:0000256" key="4">
    <source>
        <dbReference type="ARBA" id="ARBA00023002"/>
    </source>
</evidence>
<proteinExistence type="inferred from homology"/>
<dbReference type="InterPro" id="IPR036318">
    <property type="entry name" value="FAD-bd_PCMH-like_sf"/>
</dbReference>
<keyword evidence="3" id="KW-0274">FAD</keyword>
<evidence type="ECO:0000256" key="1">
    <source>
        <dbReference type="ARBA" id="ARBA00005466"/>
    </source>
</evidence>
<dbReference type="GO" id="GO:0050660">
    <property type="term" value="F:flavin adenine dinucleotide binding"/>
    <property type="evidence" value="ECO:0007669"/>
    <property type="project" value="InterPro"/>
</dbReference>
<dbReference type="EMBL" id="PQXO01000246">
    <property type="protein sequence ID" value="TGO87160.1"/>
    <property type="molecule type" value="Genomic_DNA"/>
</dbReference>
<keyword evidence="6" id="KW-1185">Reference proteome</keyword>
<dbReference type="InterPro" id="IPR016169">
    <property type="entry name" value="FAD-bd_PCMH_sub2"/>
</dbReference>
<dbReference type="Proteomes" id="UP000297280">
    <property type="component" value="Unassembled WGS sequence"/>
</dbReference>
<dbReference type="InterPro" id="IPR050416">
    <property type="entry name" value="FAD-linked_Oxidoreductase"/>
</dbReference>
<comment type="similarity">
    <text evidence="1">Belongs to the oxygen-dependent FAD-linked oxidoreductase family.</text>
</comment>
<dbReference type="Gene3D" id="3.30.465.10">
    <property type="match status" value="1"/>
</dbReference>
<comment type="caution">
    <text evidence="5">The sequence shown here is derived from an EMBL/GenBank/DDBJ whole genome shotgun (WGS) entry which is preliminary data.</text>
</comment>
<dbReference type="SUPFAM" id="SSF56176">
    <property type="entry name" value="FAD-binding/transporter-associated domain-like"/>
    <property type="match status" value="1"/>
</dbReference>
<gene>
    <name evidence="5" type="ORF">BPOR_0246g00090</name>
</gene>
<keyword evidence="4" id="KW-0560">Oxidoreductase</keyword>
<organism evidence="5 6">
    <name type="scientific">Botrytis porri</name>
    <dbReference type="NCBI Taxonomy" id="87229"/>
    <lineage>
        <taxon>Eukaryota</taxon>
        <taxon>Fungi</taxon>
        <taxon>Dikarya</taxon>
        <taxon>Ascomycota</taxon>
        <taxon>Pezizomycotina</taxon>
        <taxon>Leotiomycetes</taxon>
        <taxon>Helotiales</taxon>
        <taxon>Sclerotiniaceae</taxon>
        <taxon>Botrytis</taxon>
    </lineage>
</organism>
<dbReference type="STRING" id="87229.A0A4Z1KNT9"/>
<evidence type="ECO:0000256" key="2">
    <source>
        <dbReference type="ARBA" id="ARBA00022630"/>
    </source>
</evidence>
<reference evidence="5 6" key="1">
    <citation type="submission" date="2017-12" db="EMBL/GenBank/DDBJ databases">
        <title>Comparative genomics of Botrytis spp.</title>
        <authorList>
            <person name="Valero-Jimenez C.A."/>
            <person name="Tapia P."/>
            <person name="Veloso J."/>
            <person name="Silva-Moreno E."/>
            <person name="Staats M."/>
            <person name="Valdes J.H."/>
            <person name="Van Kan J.A.L."/>
        </authorList>
    </citation>
    <scope>NUCLEOTIDE SEQUENCE [LARGE SCALE GENOMIC DNA]</scope>
    <source>
        <strain evidence="5 6">MUCL3349</strain>
    </source>
</reference>
<dbReference type="PANTHER" id="PTHR42973">
    <property type="entry name" value="BINDING OXIDOREDUCTASE, PUTATIVE (AFU_ORTHOLOGUE AFUA_1G17690)-RELATED"/>
    <property type="match status" value="1"/>
</dbReference>
<keyword evidence="2" id="KW-0285">Flavoprotein</keyword>
<name>A0A4Z1KNT9_9HELO</name>
<evidence type="ECO:0008006" key="7">
    <source>
        <dbReference type="Google" id="ProtNLM"/>
    </source>
</evidence>
<dbReference type="AlphaFoldDB" id="A0A4Z1KNT9"/>
<accession>A0A4Z1KNT9</accession>
<sequence>MNGLLGGISFFSAREGLVCDNVKNYEVVLADGSIVNANCSENRNLWQALKDRSNNFGVVTRFDIRTFPQENFFGGCIVHDISILDSQLKGSADFLENSDPYAATMMSISRNQKRNGYSIFSNLEYTKNEPSPKTLKPFLDAKPQYLNIMRISNLADFATEAGKYAASGLWSSYFISPFLQLKNIEDDEKITMAARKLISDIDEAASEKGVGSDFKYLNYAAR</sequence>
<evidence type="ECO:0000313" key="6">
    <source>
        <dbReference type="Proteomes" id="UP000297280"/>
    </source>
</evidence>
<evidence type="ECO:0000313" key="5">
    <source>
        <dbReference type="EMBL" id="TGO87160.1"/>
    </source>
</evidence>
<evidence type="ECO:0000256" key="3">
    <source>
        <dbReference type="ARBA" id="ARBA00022827"/>
    </source>
</evidence>
<dbReference type="GO" id="GO:0016491">
    <property type="term" value="F:oxidoreductase activity"/>
    <property type="evidence" value="ECO:0007669"/>
    <property type="project" value="UniProtKB-KW"/>
</dbReference>
<dbReference type="PANTHER" id="PTHR42973:SF22">
    <property type="entry name" value="FAD-BINDING PCMH-TYPE DOMAIN-CONTAINING PROTEIN-RELATED"/>
    <property type="match status" value="1"/>
</dbReference>